<dbReference type="PANTHER" id="PTHR34039:SF1">
    <property type="entry name" value="UPF0102 PROTEIN YRAN"/>
    <property type="match status" value="1"/>
</dbReference>
<protein>
    <recommendedName>
        <fullName evidence="2">UPF0102 protein SAMN05660652_02314</fullName>
    </recommendedName>
</protein>
<keyword evidence="4" id="KW-1185">Reference proteome</keyword>
<dbReference type="STRING" id="83767.SAMN05660652_02314"/>
<dbReference type="GO" id="GO:0003676">
    <property type="term" value="F:nucleic acid binding"/>
    <property type="evidence" value="ECO:0007669"/>
    <property type="project" value="InterPro"/>
</dbReference>
<dbReference type="EMBL" id="FNCY01000009">
    <property type="protein sequence ID" value="SDH81072.1"/>
    <property type="molecule type" value="Genomic_DNA"/>
</dbReference>
<comment type="similarity">
    <text evidence="1 2">Belongs to the UPF0102 family.</text>
</comment>
<dbReference type="GO" id="GO:0004519">
    <property type="term" value="F:endonuclease activity"/>
    <property type="evidence" value="ECO:0007669"/>
    <property type="project" value="UniProtKB-KW"/>
</dbReference>
<evidence type="ECO:0000313" key="4">
    <source>
        <dbReference type="Proteomes" id="UP000198607"/>
    </source>
</evidence>
<dbReference type="NCBIfam" id="TIGR00252">
    <property type="entry name" value="YraN family protein"/>
    <property type="match status" value="1"/>
</dbReference>
<dbReference type="RefSeq" id="WP_091938052.1">
    <property type="nucleotide sequence ID" value="NZ_FNCY01000009.1"/>
</dbReference>
<proteinExistence type="inferred from homology"/>
<keyword evidence="3" id="KW-0378">Hydrolase</keyword>
<dbReference type="NCBIfam" id="NF009150">
    <property type="entry name" value="PRK12497.1-3"/>
    <property type="match status" value="1"/>
</dbReference>
<dbReference type="Proteomes" id="UP000198607">
    <property type="component" value="Unassembled WGS sequence"/>
</dbReference>
<organism evidence="3 4">
    <name type="scientific">Propionivibrio dicarboxylicus</name>
    <dbReference type="NCBI Taxonomy" id="83767"/>
    <lineage>
        <taxon>Bacteria</taxon>
        <taxon>Pseudomonadati</taxon>
        <taxon>Pseudomonadota</taxon>
        <taxon>Betaproteobacteria</taxon>
        <taxon>Rhodocyclales</taxon>
        <taxon>Rhodocyclaceae</taxon>
        <taxon>Propionivibrio</taxon>
    </lineage>
</organism>
<dbReference type="CDD" id="cd20736">
    <property type="entry name" value="PoNe_Nuclease"/>
    <property type="match status" value="1"/>
</dbReference>
<dbReference type="InterPro" id="IPR003509">
    <property type="entry name" value="UPF0102_YraN-like"/>
</dbReference>
<accession>A0A1G8FG85</accession>
<dbReference type="InterPro" id="IPR011335">
    <property type="entry name" value="Restrct_endonuc-II-like"/>
</dbReference>
<sequence>MRDDNDTTTARGKRAEDQAARFLERRGLTVWRRNYRCPGGEIDLVCHDGKTLVFVEVRQRRDRRFGGAAASITTTKRERIVRAAHHFLVAERKTGSDCRIDCVLIDGDETTWLQDAISAD</sequence>
<reference evidence="3 4" key="1">
    <citation type="submission" date="2016-10" db="EMBL/GenBank/DDBJ databases">
        <authorList>
            <person name="de Groot N.N."/>
        </authorList>
    </citation>
    <scope>NUCLEOTIDE SEQUENCE [LARGE SCALE GENOMIC DNA]</scope>
    <source>
        <strain evidence="3 4">DSM 5885</strain>
    </source>
</reference>
<dbReference type="SUPFAM" id="SSF52980">
    <property type="entry name" value="Restriction endonuclease-like"/>
    <property type="match status" value="1"/>
</dbReference>
<name>A0A1G8FG85_9RHOO</name>
<dbReference type="OrthoDB" id="9794876at2"/>
<dbReference type="InterPro" id="IPR011856">
    <property type="entry name" value="tRNA_endonuc-like_dom_sf"/>
</dbReference>
<evidence type="ECO:0000256" key="2">
    <source>
        <dbReference type="HAMAP-Rule" id="MF_00048"/>
    </source>
</evidence>
<keyword evidence="3" id="KW-0255">Endonuclease</keyword>
<dbReference type="PANTHER" id="PTHR34039">
    <property type="entry name" value="UPF0102 PROTEIN YRAN"/>
    <property type="match status" value="1"/>
</dbReference>
<dbReference type="AlphaFoldDB" id="A0A1G8FG85"/>
<dbReference type="Pfam" id="PF02021">
    <property type="entry name" value="UPF0102"/>
    <property type="match status" value="1"/>
</dbReference>
<gene>
    <name evidence="3" type="ORF">SAMN05660652_02314</name>
</gene>
<evidence type="ECO:0000313" key="3">
    <source>
        <dbReference type="EMBL" id="SDH81072.1"/>
    </source>
</evidence>
<keyword evidence="3" id="KW-0540">Nuclease</keyword>
<evidence type="ECO:0000256" key="1">
    <source>
        <dbReference type="ARBA" id="ARBA00006738"/>
    </source>
</evidence>
<dbReference type="HAMAP" id="MF_00048">
    <property type="entry name" value="UPF0102"/>
    <property type="match status" value="1"/>
</dbReference>
<dbReference type="Gene3D" id="3.40.1350.10">
    <property type="match status" value="1"/>
</dbReference>